<dbReference type="Pfam" id="PF00420">
    <property type="entry name" value="Oxidored_q2"/>
    <property type="match status" value="1"/>
</dbReference>
<evidence type="ECO:0000256" key="3">
    <source>
        <dbReference type="ARBA" id="ARBA00022448"/>
    </source>
</evidence>
<keyword evidence="5 7" id="KW-1133">Transmembrane helix</keyword>
<dbReference type="GO" id="GO:0042773">
    <property type="term" value="P:ATP synthesis coupled electron transport"/>
    <property type="evidence" value="ECO:0007669"/>
    <property type="project" value="InterPro"/>
</dbReference>
<dbReference type="InterPro" id="IPR039428">
    <property type="entry name" value="NUOK/Mnh_C1-like"/>
</dbReference>
<keyword evidence="3" id="KW-0813">Transport</keyword>
<dbReference type="NCBIfam" id="NF004320">
    <property type="entry name" value="PRK05715.1-2"/>
    <property type="match status" value="1"/>
</dbReference>
<evidence type="ECO:0000256" key="1">
    <source>
        <dbReference type="ARBA" id="ARBA00004141"/>
    </source>
</evidence>
<dbReference type="NCBIfam" id="NF004323">
    <property type="entry name" value="PRK05715.1-5"/>
    <property type="match status" value="1"/>
</dbReference>
<accession>A0A2Z1THY6</accession>
<dbReference type="GO" id="GO:0016651">
    <property type="term" value="F:oxidoreductase activity, acting on NAD(P)H"/>
    <property type="evidence" value="ECO:0007669"/>
    <property type="project" value="InterPro"/>
</dbReference>
<dbReference type="Gene3D" id="1.10.287.3510">
    <property type="match status" value="1"/>
</dbReference>
<dbReference type="AlphaFoldDB" id="A0A2Z1THY6"/>
<organism evidence="8">
    <name type="scientific">Schizochytrium sp. TIO1101</name>
    <dbReference type="NCBI Taxonomy" id="1868228"/>
    <lineage>
        <taxon>Eukaryota</taxon>
        <taxon>Sar</taxon>
        <taxon>Stramenopiles</taxon>
        <taxon>Bigyra</taxon>
        <taxon>Labyrinthulomycetes</taxon>
        <taxon>Thraustochytrida</taxon>
        <taxon>Thraustochytriidae</taxon>
        <taxon>Schizochytrium</taxon>
    </lineage>
</organism>
<comment type="subcellular location">
    <subcellularLocation>
        <location evidence="1">Membrane</location>
        <topology evidence="1">Multi-pass membrane protein</topology>
    </subcellularLocation>
</comment>
<evidence type="ECO:0000256" key="5">
    <source>
        <dbReference type="ARBA" id="ARBA00022989"/>
    </source>
</evidence>
<gene>
    <name evidence="8" type="primary">nad4L</name>
</gene>
<evidence type="ECO:0000256" key="2">
    <source>
        <dbReference type="ARBA" id="ARBA00010519"/>
    </source>
</evidence>
<dbReference type="NCBIfam" id="NF004321">
    <property type="entry name" value="PRK05715.1-3"/>
    <property type="match status" value="1"/>
</dbReference>
<evidence type="ECO:0000256" key="7">
    <source>
        <dbReference type="SAM" id="Phobius"/>
    </source>
</evidence>
<evidence type="ECO:0000256" key="4">
    <source>
        <dbReference type="ARBA" id="ARBA00022692"/>
    </source>
</evidence>
<name>A0A2Z1THY6_9STRA</name>
<dbReference type="FunFam" id="1.10.287.3510:FF:000001">
    <property type="entry name" value="NADH-quinone oxidoreductase subunit K"/>
    <property type="match status" value="1"/>
</dbReference>
<feature type="transmembrane region" description="Helical" evidence="7">
    <location>
        <begin position="6"/>
        <end position="25"/>
    </location>
</feature>
<reference evidence="8" key="1">
    <citation type="submission" date="2015-11" db="EMBL/GenBank/DDBJ databases">
        <authorList>
            <person name="Zhang Y."/>
            <person name="Guo Z."/>
        </authorList>
    </citation>
    <scope>NUCLEOTIDE SEQUENCE</scope>
</reference>
<keyword evidence="8" id="KW-0496">Mitochondrion</keyword>
<geneLocation type="mitochondrion" evidence="8"/>
<reference evidence="8" key="2">
    <citation type="journal article" date="2016" name="Mitochondrial DNA Part B Resour">
        <title>Complete mitochondrial genome of a DHA-rich protist Schizochytrium sp. TIO1101.</title>
        <authorList>
            <person name="Wang Z."/>
            <person name="Lou S."/>
            <person name="Hu F."/>
            <person name="Wu P."/>
            <person name="Yang L."/>
            <person name="Li H."/>
            <person name="He L."/>
            <person name="Lin X."/>
        </authorList>
    </citation>
    <scope>NUCLEOTIDE SEQUENCE</scope>
</reference>
<proteinExistence type="inferred from homology"/>
<feature type="transmembrane region" description="Helical" evidence="7">
    <location>
        <begin position="61"/>
        <end position="86"/>
    </location>
</feature>
<dbReference type="GO" id="GO:0030964">
    <property type="term" value="C:NADH dehydrogenase complex"/>
    <property type="evidence" value="ECO:0007669"/>
    <property type="project" value="TreeGrafter"/>
</dbReference>
<dbReference type="PANTHER" id="PTHR11434">
    <property type="entry name" value="NADH-UBIQUINONE OXIDOREDUCTASE SUBUNIT ND4L"/>
    <property type="match status" value="1"/>
</dbReference>
<evidence type="ECO:0000313" key="8">
    <source>
        <dbReference type="EMBL" id="ANO44450.1"/>
    </source>
</evidence>
<protein>
    <submittedName>
        <fullName evidence="8">NADH dehydrogenase subunit 4L</fullName>
    </submittedName>
</protein>
<keyword evidence="6 7" id="KW-0472">Membrane</keyword>
<dbReference type="HAMAP" id="MF_01456">
    <property type="entry name" value="NDH1_NuoK"/>
    <property type="match status" value="1"/>
</dbReference>
<dbReference type="InterPro" id="IPR001133">
    <property type="entry name" value="NADH_UbQ_OxRdtase_chain4L/K"/>
</dbReference>
<feature type="transmembrane region" description="Helical" evidence="7">
    <location>
        <begin position="32"/>
        <end position="55"/>
    </location>
</feature>
<sequence length="102" mass="11502">MFLDIFYFIFVSFCLFFIGVCGIVLNRKSILIILISIEIMLLAVNLQFLFFSVYLDDLYGQVFSLFVLTVAAAESAIGLAILVCYFKVHTSVEIKTVNLLQG</sequence>
<dbReference type="EMBL" id="KU183024">
    <property type="protein sequence ID" value="ANO44450.1"/>
    <property type="molecule type" value="Genomic_DNA"/>
</dbReference>
<keyword evidence="4 7" id="KW-0812">Transmembrane</keyword>
<comment type="similarity">
    <text evidence="2">Belongs to the complex I subunit 4L family.</text>
</comment>
<dbReference type="PANTHER" id="PTHR11434:SF16">
    <property type="entry name" value="NADH-UBIQUINONE OXIDOREDUCTASE CHAIN 4L"/>
    <property type="match status" value="1"/>
</dbReference>
<evidence type="ECO:0000256" key="6">
    <source>
        <dbReference type="ARBA" id="ARBA00023136"/>
    </source>
</evidence>